<evidence type="ECO:0000313" key="4">
    <source>
        <dbReference type="EMBL" id="NKE71543.1"/>
    </source>
</evidence>
<dbReference type="Gene3D" id="3.30.360.10">
    <property type="entry name" value="Dihydrodipicolinate Reductase, domain 2"/>
    <property type="match status" value="1"/>
</dbReference>
<dbReference type="InterPro" id="IPR050463">
    <property type="entry name" value="Gfo/Idh/MocA_oxidrdct_glycsds"/>
</dbReference>
<dbReference type="GO" id="GO:0016491">
    <property type="term" value="F:oxidoreductase activity"/>
    <property type="evidence" value="ECO:0007669"/>
    <property type="project" value="UniProtKB-KW"/>
</dbReference>
<evidence type="ECO:0000259" key="2">
    <source>
        <dbReference type="Pfam" id="PF01408"/>
    </source>
</evidence>
<dbReference type="InterPro" id="IPR000683">
    <property type="entry name" value="Gfo/Idh/MocA-like_OxRdtase_N"/>
</dbReference>
<dbReference type="Pfam" id="PF22725">
    <property type="entry name" value="GFO_IDH_MocA_C3"/>
    <property type="match status" value="1"/>
</dbReference>
<reference evidence="4 5" key="1">
    <citation type="journal article" date="2020" name="Nature">
        <title>Bacterial chemolithoautotrophy via manganese oxidation.</title>
        <authorList>
            <person name="Yu H."/>
            <person name="Leadbetter J.R."/>
        </authorList>
    </citation>
    <scope>NUCLEOTIDE SEQUENCE [LARGE SCALE GENOMIC DNA]</scope>
    <source>
        <strain evidence="4 5">Mn-1</strain>
    </source>
</reference>
<sequence>MRTIRWGMIGCGNVAEVKSGPGFQKANHSRLTAVMRRTGALAKDYAQRHGAPKWYDNAEALIEDPEVDAVYIATPPAFHKAYTLMSAQARKPVYVEKPMALNFEECQMMITACRAAGVPLFVAYYRRALPRFLKVKELLDARAIGEVRFVTMTLRRPLAADELTLHTLPWRVIPEIAGGGRFVDLASHMLDLLDYLLGPIRHVHGFASNQARRYPAEDIVTGAFVFESGVHGVGSWCFTGYDRWEQTEIVGTEGKIAYTIFDDRPILLTTSQGSTPFSFTSPPHIQQPLIQTVVDALNRVGVCPSTGESAARTSWAWTRCGRGSNKDDRQNTIYYACMTF</sequence>
<keyword evidence="5" id="KW-1185">Reference proteome</keyword>
<comment type="caution">
    <text evidence="4">The sequence shown here is derived from an EMBL/GenBank/DDBJ whole genome shotgun (WGS) entry which is preliminary data.</text>
</comment>
<evidence type="ECO:0000259" key="3">
    <source>
        <dbReference type="Pfam" id="PF22725"/>
    </source>
</evidence>
<evidence type="ECO:0000313" key="5">
    <source>
        <dbReference type="Proteomes" id="UP000534783"/>
    </source>
</evidence>
<protein>
    <submittedName>
        <fullName evidence="4">Gfo/Idh/MocA family oxidoreductase</fullName>
    </submittedName>
</protein>
<dbReference type="GO" id="GO:0000166">
    <property type="term" value="F:nucleotide binding"/>
    <property type="evidence" value="ECO:0007669"/>
    <property type="project" value="InterPro"/>
</dbReference>
<name>A0A7X6IBE3_9BACT</name>
<keyword evidence="1" id="KW-0560">Oxidoreductase</keyword>
<dbReference type="Gene3D" id="3.40.50.720">
    <property type="entry name" value="NAD(P)-binding Rossmann-like Domain"/>
    <property type="match status" value="1"/>
</dbReference>
<dbReference type="AlphaFoldDB" id="A0A7X6IBE3"/>
<accession>A0A7X6IBE3</accession>
<proteinExistence type="predicted"/>
<dbReference type="PANTHER" id="PTHR43818">
    <property type="entry name" value="BCDNA.GH03377"/>
    <property type="match status" value="1"/>
</dbReference>
<dbReference type="EMBL" id="VTOW01000002">
    <property type="protein sequence ID" value="NKE71543.1"/>
    <property type="molecule type" value="Genomic_DNA"/>
</dbReference>
<dbReference type="SUPFAM" id="SSF55347">
    <property type="entry name" value="Glyceraldehyde-3-phosphate dehydrogenase-like, C-terminal domain"/>
    <property type="match status" value="1"/>
</dbReference>
<dbReference type="Proteomes" id="UP000534783">
    <property type="component" value="Unassembled WGS sequence"/>
</dbReference>
<dbReference type="SUPFAM" id="SSF51735">
    <property type="entry name" value="NAD(P)-binding Rossmann-fold domains"/>
    <property type="match status" value="1"/>
</dbReference>
<dbReference type="InterPro" id="IPR036291">
    <property type="entry name" value="NAD(P)-bd_dom_sf"/>
</dbReference>
<dbReference type="Pfam" id="PF01408">
    <property type="entry name" value="GFO_IDH_MocA"/>
    <property type="match status" value="1"/>
</dbReference>
<dbReference type="InterPro" id="IPR055170">
    <property type="entry name" value="GFO_IDH_MocA-like_dom"/>
</dbReference>
<feature type="domain" description="Gfo/Idh/MocA-like oxidoreductase N-terminal" evidence="2">
    <location>
        <begin position="4"/>
        <end position="124"/>
    </location>
</feature>
<evidence type="ECO:0000256" key="1">
    <source>
        <dbReference type="ARBA" id="ARBA00023002"/>
    </source>
</evidence>
<organism evidence="4 5">
    <name type="scientific">Candidatus Manganitrophus noduliformans</name>
    <dbReference type="NCBI Taxonomy" id="2606439"/>
    <lineage>
        <taxon>Bacteria</taxon>
        <taxon>Pseudomonadati</taxon>
        <taxon>Nitrospirota</taxon>
        <taxon>Nitrospiria</taxon>
        <taxon>Candidatus Troglogloeales</taxon>
        <taxon>Candidatus Manganitrophaceae</taxon>
        <taxon>Candidatus Manganitrophus</taxon>
    </lineage>
</organism>
<feature type="domain" description="GFO/IDH/MocA-like oxidoreductase" evidence="3">
    <location>
        <begin position="132"/>
        <end position="256"/>
    </location>
</feature>
<dbReference type="RefSeq" id="WP_168060270.1">
    <property type="nucleotide sequence ID" value="NZ_VTOW01000002.1"/>
</dbReference>
<gene>
    <name evidence="4" type="ORF">MNODULE_12405</name>
</gene>
<dbReference type="PANTHER" id="PTHR43818:SF11">
    <property type="entry name" value="BCDNA.GH03377"/>
    <property type="match status" value="1"/>
</dbReference>